<name>A0ABY4BA68_9BACT</name>
<dbReference type="RefSeq" id="WP_243518118.1">
    <property type="nucleotide sequence ID" value="NZ_CP094534.1"/>
</dbReference>
<organism evidence="2 3">
    <name type="scientific">Hymenobacter monticola</name>
    <dbReference type="NCBI Taxonomy" id="1705399"/>
    <lineage>
        <taxon>Bacteria</taxon>
        <taxon>Pseudomonadati</taxon>
        <taxon>Bacteroidota</taxon>
        <taxon>Cytophagia</taxon>
        <taxon>Cytophagales</taxon>
        <taxon>Hymenobacteraceae</taxon>
        <taxon>Hymenobacter</taxon>
    </lineage>
</organism>
<keyword evidence="1" id="KW-0472">Membrane</keyword>
<proteinExistence type="predicted"/>
<keyword evidence="1" id="KW-1133">Transmembrane helix</keyword>
<keyword evidence="1" id="KW-0812">Transmembrane</keyword>
<feature type="transmembrane region" description="Helical" evidence="1">
    <location>
        <begin position="61"/>
        <end position="82"/>
    </location>
</feature>
<gene>
    <name evidence="2" type="ORF">MTP16_08385</name>
</gene>
<evidence type="ECO:0000313" key="2">
    <source>
        <dbReference type="EMBL" id="UOE35654.1"/>
    </source>
</evidence>
<evidence type="ECO:0000256" key="1">
    <source>
        <dbReference type="SAM" id="Phobius"/>
    </source>
</evidence>
<feature type="transmembrane region" description="Helical" evidence="1">
    <location>
        <begin position="30"/>
        <end position="49"/>
    </location>
</feature>
<dbReference type="EMBL" id="CP094534">
    <property type="protein sequence ID" value="UOE35654.1"/>
    <property type="molecule type" value="Genomic_DNA"/>
</dbReference>
<dbReference type="Proteomes" id="UP000831390">
    <property type="component" value="Chromosome"/>
</dbReference>
<keyword evidence="3" id="KW-1185">Reference proteome</keyword>
<evidence type="ECO:0008006" key="4">
    <source>
        <dbReference type="Google" id="ProtNLM"/>
    </source>
</evidence>
<protein>
    <recommendedName>
        <fullName evidence="4">DUF4131 domain-containing protein</fullName>
    </recommendedName>
</protein>
<evidence type="ECO:0000313" key="3">
    <source>
        <dbReference type="Proteomes" id="UP000831390"/>
    </source>
</evidence>
<sequence>MINKLLLTAFLATTTLLLLDELTPLELNSLQLSAWFCVAVAACGITYFGRAFLRWSNRKSVVAFVALATISTLLRYGLVWGGDWATDTIMYQNRQSANRTIESQLQNPGPGSYNRRIIDKFKLMPGISWVKVLGKYPLDISKSTIDASDWKQVDIEVNELGLKYP</sequence>
<reference evidence="2 3" key="1">
    <citation type="submission" date="2022-03" db="EMBL/GenBank/DDBJ databases">
        <title>Hymenobactersp. isolated from the air.</title>
        <authorList>
            <person name="Won M."/>
            <person name="Kwon S.-W."/>
        </authorList>
    </citation>
    <scope>NUCLEOTIDE SEQUENCE [LARGE SCALE GENOMIC DNA]</scope>
    <source>
        <strain evidence="2 3">KACC 22596</strain>
    </source>
</reference>
<accession>A0ABY4BA68</accession>